<dbReference type="EMBL" id="JACHEK010000001">
    <property type="protein sequence ID" value="MBB6142276.1"/>
    <property type="molecule type" value="Genomic_DNA"/>
</dbReference>
<dbReference type="PANTHER" id="PTHR43252">
    <property type="entry name" value="TRANSCRIPTIONAL REGULATOR YQJI"/>
    <property type="match status" value="1"/>
</dbReference>
<feature type="domain" description="Transcription regulator PadR N-terminal" evidence="2">
    <location>
        <begin position="37"/>
        <end position="112"/>
    </location>
</feature>
<sequence>MGKEKKSAPKKPAAEAKLPLSDGNPRQSREKASRFAVLGMLSLGKKSGYDIKKQIETSTSNFWSESYGNIYPMLKKLLAEGAIREEKSTPTAGGRQKQLYSITANGLHALQEWLRQPALPGPEDNELLLKLFFSAIVKPQDSRALLKSFRNQVAGELARYGGIEDYILSLQATKAQKTYWLATLHYGQAVSRALLQWSEATDKAIKELDE</sequence>
<evidence type="ECO:0000256" key="1">
    <source>
        <dbReference type="SAM" id="MobiDB-lite"/>
    </source>
</evidence>
<dbReference type="InterPro" id="IPR036388">
    <property type="entry name" value="WH-like_DNA-bd_sf"/>
</dbReference>
<gene>
    <name evidence="4" type="ORF">HNQ77_000214</name>
</gene>
<evidence type="ECO:0000313" key="5">
    <source>
        <dbReference type="Proteomes" id="UP000538666"/>
    </source>
</evidence>
<dbReference type="InterPro" id="IPR018309">
    <property type="entry name" value="Tscrpt_reg_PadR_C"/>
</dbReference>
<dbReference type="Pfam" id="PF10400">
    <property type="entry name" value="Vir_act_alpha_C"/>
    <property type="match status" value="1"/>
</dbReference>
<dbReference type="Gene3D" id="1.10.10.10">
    <property type="entry name" value="Winged helix-like DNA-binding domain superfamily/Winged helix DNA-binding domain"/>
    <property type="match status" value="1"/>
</dbReference>
<dbReference type="Pfam" id="PF03551">
    <property type="entry name" value="PadR"/>
    <property type="match status" value="1"/>
</dbReference>
<dbReference type="RefSeq" id="WP_184084460.1">
    <property type="nucleotide sequence ID" value="NZ_JACHEK010000001.1"/>
</dbReference>
<feature type="domain" description="Transcription regulator PadR C-terminal" evidence="3">
    <location>
        <begin position="125"/>
        <end position="204"/>
    </location>
</feature>
<reference evidence="4 5" key="1">
    <citation type="submission" date="2020-08" db="EMBL/GenBank/DDBJ databases">
        <title>Genomic Encyclopedia of Type Strains, Phase IV (KMG-IV): sequencing the most valuable type-strain genomes for metagenomic binning, comparative biology and taxonomic classification.</title>
        <authorList>
            <person name="Goeker M."/>
        </authorList>
    </citation>
    <scope>NUCLEOTIDE SEQUENCE [LARGE SCALE GENOMIC DNA]</scope>
    <source>
        <strain evidence="4 5">DSM 103733</strain>
    </source>
</reference>
<comment type="caution">
    <text evidence="4">The sequence shown here is derived from an EMBL/GenBank/DDBJ whole genome shotgun (WGS) entry which is preliminary data.</text>
</comment>
<dbReference type="Gene3D" id="6.10.140.190">
    <property type="match status" value="1"/>
</dbReference>
<keyword evidence="5" id="KW-1185">Reference proteome</keyword>
<evidence type="ECO:0000259" key="3">
    <source>
        <dbReference type="Pfam" id="PF10400"/>
    </source>
</evidence>
<evidence type="ECO:0000313" key="4">
    <source>
        <dbReference type="EMBL" id="MBB6142276.1"/>
    </source>
</evidence>
<organism evidence="4 5">
    <name type="scientific">Silvibacterium bohemicum</name>
    <dbReference type="NCBI Taxonomy" id="1577686"/>
    <lineage>
        <taxon>Bacteria</taxon>
        <taxon>Pseudomonadati</taxon>
        <taxon>Acidobacteriota</taxon>
        <taxon>Terriglobia</taxon>
        <taxon>Terriglobales</taxon>
        <taxon>Acidobacteriaceae</taxon>
        <taxon>Silvibacterium</taxon>
    </lineage>
</organism>
<dbReference type="InterPro" id="IPR036390">
    <property type="entry name" value="WH_DNA-bd_sf"/>
</dbReference>
<dbReference type="PANTHER" id="PTHR43252:SF6">
    <property type="entry name" value="NEGATIVE TRANSCRIPTION REGULATOR PADR"/>
    <property type="match status" value="1"/>
</dbReference>
<feature type="region of interest" description="Disordered" evidence="1">
    <location>
        <begin position="1"/>
        <end position="31"/>
    </location>
</feature>
<dbReference type="AlphaFoldDB" id="A0A841JLP6"/>
<accession>A0A841JLP6</accession>
<dbReference type="Proteomes" id="UP000538666">
    <property type="component" value="Unassembled WGS sequence"/>
</dbReference>
<keyword evidence="4" id="KW-0238">DNA-binding</keyword>
<name>A0A841JLP6_9BACT</name>
<dbReference type="GO" id="GO:0003677">
    <property type="term" value="F:DNA binding"/>
    <property type="evidence" value="ECO:0007669"/>
    <property type="project" value="UniProtKB-KW"/>
</dbReference>
<proteinExistence type="predicted"/>
<dbReference type="SUPFAM" id="SSF46785">
    <property type="entry name" value="Winged helix' DNA-binding domain"/>
    <property type="match status" value="1"/>
</dbReference>
<protein>
    <submittedName>
        <fullName evidence="4">DNA-binding PadR family transcriptional regulator</fullName>
    </submittedName>
</protein>
<evidence type="ECO:0000259" key="2">
    <source>
        <dbReference type="Pfam" id="PF03551"/>
    </source>
</evidence>
<dbReference type="InterPro" id="IPR005149">
    <property type="entry name" value="Tscrpt_reg_PadR_N"/>
</dbReference>